<evidence type="ECO:0000313" key="3">
    <source>
        <dbReference type="Proteomes" id="UP000037460"/>
    </source>
</evidence>
<sequence>MGTPGTASTSARTRAKPSTSASARAAKKTSESEASVSSVAGGSVTQINGIGPHLARLLESKAIHSYDDLEEAWRLRQSNSQKMVYWLRRSLPGANPLVIAKAVKGMRAEWGGVDGGIEKVA</sequence>
<comment type="caution">
    <text evidence="2">The sequence shown here is derived from an EMBL/GenBank/DDBJ whole genome shotgun (WGS) entry which is preliminary data.</text>
</comment>
<organism evidence="2 3">
    <name type="scientific">Chrysochromulina tobinii</name>
    <dbReference type="NCBI Taxonomy" id="1460289"/>
    <lineage>
        <taxon>Eukaryota</taxon>
        <taxon>Haptista</taxon>
        <taxon>Haptophyta</taxon>
        <taxon>Prymnesiophyceae</taxon>
        <taxon>Prymnesiales</taxon>
        <taxon>Chrysochromulinaceae</taxon>
        <taxon>Chrysochromulina</taxon>
    </lineage>
</organism>
<gene>
    <name evidence="2" type="ORF">Ctob_006473</name>
</gene>
<protein>
    <submittedName>
        <fullName evidence="2">Uncharacterized protein</fullName>
    </submittedName>
</protein>
<dbReference type="EMBL" id="JWZX01002093">
    <property type="protein sequence ID" value="KOO31067.1"/>
    <property type="molecule type" value="Genomic_DNA"/>
</dbReference>
<reference evidence="3" key="1">
    <citation type="journal article" date="2015" name="PLoS Genet.">
        <title>Genome Sequence and Transcriptome Analyses of Chrysochromulina tobin: Metabolic Tools for Enhanced Algal Fitness in the Prominent Order Prymnesiales (Haptophyceae).</title>
        <authorList>
            <person name="Hovde B.T."/>
            <person name="Deodato C.R."/>
            <person name="Hunsperger H.M."/>
            <person name="Ryken S.A."/>
            <person name="Yost W."/>
            <person name="Jha R.K."/>
            <person name="Patterson J."/>
            <person name="Monnat R.J. Jr."/>
            <person name="Barlow S.B."/>
            <person name="Starkenburg S.R."/>
            <person name="Cattolico R.A."/>
        </authorList>
    </citation>
    <scope>NUCLEOTIDE SEQUENCE</scope>
    <source>
        <strain evidence="3">CCMP291</strain>
    </source>
</reference>
<feature type="region of interest" description="Disordered" evidence="1">
    <location>
        <begin position="1"/>
        <end position="47"/>
    </location>
</feature>
<evidence type="ECO:0000313" key="2">
    <source>
        <dbReference type="EMBL" id="KOO31067.1"/>
    </source>
</evidence>
<feature type="compositionally biased region" description="Low complexity" evidence="1">
    <location>
        <begin position="1"/>
        <end position="24"/>
    </location>
</feature>
<evidence type="ECO:0000256" key="1">
    <source>
        <dbReference type="SAM" id="MobiDB-lite"/>
    </source>
</evidence>
<name>A0A0M0JXQ2_9EUKA</name>
<feature type="compositionally biased region" description="Low complexity" evidence="1">
    <location>
        <begin position="32"/>
        <end position="45"/>
    </location>
</feature>
<dbReference type="Proteomes" id="UP000037460">
    <property type="component" value="Unassembled WGS sequence"/>
</dbReference>
<accession>A0A0M0JXQ2</accession>
<keyword evidence="3" id="KW-1185">Reference proteome</keyword>
<proteinExistence type="predicted"/>
<dbReference type="AlphaFoldDB" id="A0A0M0JXQ2"/>